<accession>A0A2S4UD33</accession>
<dbReference type="VEuPathDB" id="FungiDB:PSTT_03096"/>
<protein>
    <submittedName>
        <fullName evidence="1">Uncharacterized protein</fullName>
    </submittedName>
</protein>
<dbReference type="OrthoDB" id="128308at2759"/>
<dbReference type="Proteomes" id="UP000238274">
    <property type="component" value="Unassembled WGS sequence"/>
</dbReference>
<dbReference type="AlphaFoldDB" id="A0A2S4UD33"/>
<name>A0A2S4UD33_9BASI</name>
<reference evidence="1 2" key="1">
    <citation type="submission" date="2017-12" db="EMBL/GenBank/DDBJ databases">
        <title>Gene loss provides genomic basis for host adaptation in cereal stripe rust fungi.</title>
        <authorList>
            <person name="Xia C."/>
        </authorList>
    </citation>
    <scope>NUCLEOTIDE SEQUENCE [LARGE SCALE GENOMIC DNA]</scope>
    <source>
        <strain evidence="1 2">93TX-2</strain>
    </source>
</reference>
<evidence type="ECO:0000313" key="1">
    <source>
        <dbReference type="EMBL" id="POV95215.1"/>
    </source>
</evidence>
<sequence length="74" mass="8288">MVSTLCTLFDPSAAPLRLPLLNEYLLQKVLLLEVAKCLIAQDVGLDVNNPQIQHHLEESCQCGFIFFLDEVGQM</sequence>
<organism evidence="1 2">
    <name type="scientific">Puccinia striiformis</name>
    <dbReference type="NCBI Taxonomy" id="27350"/>
    <lineage>
        <taxon>Eukaryota</taxon>
        <taxon>Fungi</taxon>
        <taxon>Dikarya</taxon>
        <taxon>Basidiomycota</taxon>
        <taxon>Pucciniomycotina</taxon>
        <taxon>Pucciniomycetes</taxon>
        <taxon>Pucciniales</taxon>
        <taxon>Pucciniaceae</taxon>
        <taxon>Puccinia</taxon>
    </lineage>
</organism>
<gene>
    <name evidence="1" type="ORF">PSHT_15780</name>
</gene>
<keyword evidence="2" id="KW-1185">Reference proteome</keyword>
<proteinExistence type="predicted"/>
<dbReference type="VEuPathDB" id="FungiDB:PSHT_15780"/>
<comment type="caution">
    <text evidence="1">The sequence shown here is derived from an EMBL/GenBank/DDBJ whole genome shotgun (WGS) entry which is preliminary data.</text>
</comment>
<evidence type="ECO:0000313" key="2">
    <source>
        <dbReference type="Proteomes" id="UP000238274"/>
    </source>
</evidence>
<dbReference type="EMBL" id="PKSM01000429">
    <property type="protein sequence ID" value="POV95215.1"/>
    <property type="molecule type" value="Genomic_DNA"/>
</dbReference>
<reference evidence="2" key="3">
    <citation type="journal article" date="2018" name="Mol. Plant Microbe Interact.">
        <title>Genome sequence resources for the wheat stripe rust pathogen (Puccinia striiformis f. sp. tritici) and the barley stripe rust pathogen (Puccinia striiformis f. sp. hordei).</title>
        <authorList>
            <person name="Xia C."/>
            <person name="Wang M."/>
            <person name="Yin C."/>
            <person name="Cornejo O.E."/>
            <person name="Hulbert S.H."/>
            <person name="Chen X."/>
        </authorList>
    </citation>
    <scope>NUCLEOTIDE SEQUENCE [LARGE SCALE GENOMIC DNA]</scope>
    <source>
        <strain evidence="2">93TX-2</strain>
    </source>
</reference>
<reference evidence="2" key="2">
    <citation type="journal article" date="2018" name="BMC Genomics">
        <title>Genomic insights into host adaptation between the wheat stripe rust pathogen (Puccinia striiformis f. sp. tritici) and the barley stripe rust pathogen (Puccinia striiformis f. sp. hordei).</title>
        <authorList>
            <person name="Xia C."/>
            <person name="Wang M."/>
            <person name="Yin C."/>
            <person name="Cornejo O.E."/>
            <person name="Hulbert S.H."/>
            <person name="Chen X."/>
        </authorList>
    </citation>
    <scope>NUCLEOTIDE SEQUENCE [LARGE SCALE GENOMIC DNA]</scope>
    <source>
        <strain evidence="2">93TX-2</strain>
    </source>
</reference>